<dbReference type="EMBL" id="ANIY01003613">
    <property type="protein sequence ID" value="ETP34514.1"/>
    <property type="molecule type" value="Genomic_DNA"/>
</dbReference>
<gene>
    <name evidence="2" type="ORF">F442_17180</name>
</gene>
<reference evidence="2 3" key="1">
    <citation type="submission" date="2013-11" db="EMBL/GenBank/DDBJ databases">
        <title>The Genome Sequence of Phytophthora parasitica P10297.</title>
        <authorList>
            <consortium name="The Broad Institute Genomics Platform"/>
            <person name="Russ C."/>
            <person name="Tyler B."/>
            <person name="Panabieres F."/>
            <person name="Shan W."/>
            <person name="Tripathy S."/>
            <person name="Grunwald N."/>
            <person name="Machado M."/>
            <person name="Johnson C.S."/>
            <person name="Walker B."/>
            <person name="Young S.K."/>
            <person name="Zeng Q."/>
            <person name="Gargeya S."/>
            <person name="Fitzgerald M."/>
            <person name="Haas B."/>
            <person name="Abouelleil A."/>
            <person name="Allen A.W."/>
            <person name="Alvarado L."/>
            <person name="Arachchi H.M."/>
            <person name="Berlin A.M."/>
            <person name="Chapman S.B."/>
            <person name="Gainer-Dewar J."/>
            <person name="Goldberg J."/>
            <person name="Griggs A."/>
            <person name="Gujja S."/>
            <person name="Hansen M."/>
            <person name="Howarth C."/>
            <person name="Imamovic A."/>
            <person name="Ireland A."/>
            <person name="Larimer J."/>
            <person name="McCowan C."/>
            <person name="Murphy C."/>
            <person name="Pearson M."/>
            <person name="Poon T.W."/>
            <person name="Priest M."/>
            <person name="Roberts A."/>
            <person name="Saif S."/>
            <person name="Shea T."/>
            <person name="Sisk P."/>
            <person name="Sykes S."/>
            <person name="Wortman J."/>
            <person name="Nusbaum C."/>
            <person name="Birren B."/>
        </authorList>
    </citation>
    <scope>NUCLEOTIDE SEQUENCE [LARGE SCALE GENOMIC DNA]</scope>
    <source>
        <strain evidence="2 3">P10297</strain>
    </source>
</reference>
<name>W2YJY6_PHYNI</name>
<sequence>MTDASGDVATSEGGEGRCERAQVLVSEAETPGTRRMPDNITEQYIASLKTKAVFTSRQQTKWLKHTTIARSMALFFTAALKERLRKWTSDVLIGTGHAATTNMEFNAYLGLEFATAI</sequence>
<comment type="caution">
    <text evidence="2">The sequence shown here is derived from an EMBL/GenBank/DDBJ whole genome shotgun (WGS) entry which is preliminary data.</text>
</comment>
<evidence type="ECO:0000313" key="3">
    <source>
        <dbReference type="Proteomes" id="UP000018948"/>
    </source>
</evidence>
<evidence type="ECO:0008006" key="4">
    <source>
        <dbReference type="Google" id="ProtNLM"/>
    </source>
</evidence>
<organism evidence="2 3">
    <name type="scientific">Phytophthora nicotianae P10297</name>
    <dbReference type="NCBI Taxonomy" id="1317064"/>
    <lineage>
        <taxon>Eukaryota</taxon>
        <taxon>Sar</taxon>
        <taxon>Stramenopiles</taxon>
        <taxon>Oomycota</taxon>
        <taxon>Peronosporomycetes</taxon>
        <taxon>Peronosporales</taxon>
        <taxon>Peronosporaceae</taxon>
        <taxon>Phytophthora</taxon>
    </lineage>
</organism>
<accession>W2YJY6</accession>
<evidence type="ECO:0000313" key="2">
    <source>
        <dbReference type="EMBL" id="ETP34514.1"/>
    </source>
</evidence>
<dbReference type="AlphaFoldDB" id="W2YJY6"/>
<evidence type="ECO:0000256" key="1">
    <source>
        <dbReference type="SAM" id="MobiDB-lite"/>
    </source>
</evidence>
<proteinExistence type="predicted"/>
<protein>
    <recommendedName>
        <fullName evidence="4">PiggyBac transposable element-derived protein domain-containing protein</fullName>
    </recommendedName>
</protein>
<feature type="region of interest" description="Disordered" evidence="1">
    <location>
        <begin position="1"/>
        <end position="20"/>
    </location>
</feature>
<dbReference type="Proteomes" id="UP000018948">
    <property type="component" value="Unassembled WGS sequence"/>
</dbReference>